<dbReference type="InterPro" id="IPR050640">
    <property type="entry name" value="Bact_2-comp_sensor_kinase"/>
</dbReference>
<evidence type="ECO:0000259" key="3">
    <source>
        <dbReference type="Pfam" id="PF06580"/>
    </source>
</evidence>
<dbReference type="Proteomes" id="UP000541352">
    <property type="component" value="Unassembled WGS sequence"/>
</dbReference>
<dbReference type="Pfam" id="PF13349">
    <property type="entry name" value="DUF4097"/>
    <property type="match status" value="1"/>
</dbReference>
<dbReference type="RefSeq" id="WP_183971052.1">
    <property type="nucleotide sequence ID" value="NZ_JACIBY010000001.1"/>
</dbReference>
<dbReference type="GO" id="GO:0016020">
    <property type="term" value="C:membrane"/>
    <property type="evidence" value="ECO:0007669"/>
    <property type="project" value="InterPro"/>
</dbReference>
<sequence>MSTVLTPDQQLGAPSKVVTYPAEGLKYLQLETLSGNVELIGHDENAIRVEVFASVRSLLSLFLYQEPVTEFPSDINPLVMTIVGESLKITARPNYFNPYNWVHFHRTSFRIFLPPSLHSFIKTYGGHVRLQHLSGNHKFDTWGGHLLLLHSEGNYLGKTMGGNIEVAHCQGNIELSTFGGKVTVSDNEGSIRADTKGGNVIIHNHKGKINGSTWGGNIEATNITGDLECSTSGGNVRLRHLNGNIGASTRGGNITAEVTSIHQYSWFDTSGGNIKVALPLHQGLDLEVVAGRVRHPRFQDFNGYSSRSNLRGKLNGGGPNVTIRSFGGRVTLSQYQSGTPAPAPYSYVPTDYPRHPFTEPNTPTPPSPTPSAPPPAVPNNHERTPSPFSLEGMLIAFLFCLFLGYGLSGVVYFSLEFFRSHNILSTGIFFSNIANSLGAWLALQIFIHFLDSKVHFPWAKYLTVIGLTFLFVLSFQTVIGIFYWSKIPVASWPSNVKSTTIFYLILPQIVSCAYLYYWQRTRQITRKISEQEYQLLNLEKLKTKAQLNALEARINPHFLYNSLNSIAGLVHLDPDKAEEMTIQLSKLFRYTTGRTEAYSHSISEELDVVKSYLAIEQMRFGNRLQFKVEVQPSLLDVKIPRFLLQPLVENAIKHGISQLLDHGIIEICIERTSSHILFTIHDNGPAFKEEIASGYGLRSIREKLQLVYGDKATLQIQNSDHKAVIISLPRDHEWTDWK</sequence>
<evidence type="ECO:0000256" key="2">
    <source>
        <dbReference type="SAM" id="Phobius"/>
    </source>
</evidence>
<dbReference type="Gene3D" id="3.30.565.10">
    <property type="entry name" value="Histidine kinase-like ATPase, C-terminal domain"/>
    <property type="match status" value="1"/>
</dbReference>
<dbReference type="InterPro" id="IPR036890">
    <property type="entry name" value="HATPase_C_sf"/>
</dbReference>
<dbReference type="Pfam" id="PF06580">
    <property type="entry name" value="His_kinase"/>
    <property type="match status" value="1"/>
</dbReference>
<comment type="caution">
    <text evidence="5">The sequence shown here is derived from an EMBL/GenBank/DDBJ whole genome shotgun (WGS) entry which is preliminary data.</text>
</comment>
<dbReference type="EMBL" id="JACIBY010000001">
    <property type="protein sequence ID" value="MBB3836280.1"/>
    <property type="molecule type" value="Genomic_DNA"/>
</dbReference>
<gene>
    <name evidence="5" type="ORF">FHS57_000262</name>
</gene>
<dbReference type="InterPro" id="IPR025164">
    <property type="entry name" value="Toastrack_DUF4097"/>
</dbReference>
<organism evidence="5 6">
    <name type="scientific">Runella defluvii</name>
    <dbReference type="NCBI Taxonomy" id="370973"/>
    <lineage>
        <taxon>Bacteria</taxon>
        <taxon>Pseudomonadati</taxon>
        <taxon>Bacteroidota</taxon>
        <taxon>Cytophagia</taxon>
        <taxon>Cytophagales</taxon>
        <taxon>Spirosomataceae</taxon>
        <taxon>Runella</taxon>
    </lineage>
</organism>
<evidence type="ECO:0000256" key="1">
    <source>
        <dbReference type="SAM" id="MobiDB-lite"/>
    </source>
</evidence>
<feature type="transmembrane region" description="Helical" evidence="2">
    <location>
        <begin position="500"/>
        <end position="518"/>
    </location>
</feature>
<feature type="region of interest" description="Disordered" evidence="1">
    <location>
        <begin position="352"/>
        <end position="383"/>
    </location>
</feature>
<keyword evidence="2" id="KW-1133">Transmembrane helix</keyword>
<keyword evidence="2" id="KW-0812">Transmembrane</keyword>
<feature type="compositionally biased region" description="Pro residues" evidence="1">
    <location>
        <begin position="362"/>
        <end position="377"/>
    </location>
</feature>
<keyword evidence="2" id="KW-0472">Membrane</keyword>
<keyword evidence="5" id="KW-0418">Kinase</keyword>
<dbReference type="InterPro" id="IPR010559">
    <property type="entry name" value="Sig_transdc_His_kin_internal"/>
</dbReference>
<feature type="transmembrane region" description="Helical" evidence="2">
    <location>
        <begin position="427"/>
        <end position="449"/>
    </location>
</feature>
<keyword evidence="6" id="KW-1185">Reference proteome</keyword>
<evidence type="ECO:0000259" key="4">
    <source>
        <dbReference type="Pfam" id="PF13349"/>
    </source>
</evidence>
<proteinExistence type="predicted"/>
<keyword evidence="5" id="KW-0808">Transferase</keyword>
<feature type="domain" description="DUF4097" evidence="4">
    <location>
        <begin position="161"/>
        <end position="331"/>
    </location>
</feature>
<feature type="domain" description="Signal transduction histidine kinase internal region" evidence="3">
    <location>
        <begin position="545"/>
        <end position="624"/>
    </location>
</feature>
<dbReference type="PANTHER" id="PTHR34220">
    <property type="entry name" value="SENSOR HISTIDINE KINASE YPDA"/>
    <property type="match status" value="1"/>
</dbReference>
<dbReference type="AlphaFoldDB" id="A0A7W6EN80"/>
<dbReference type="SUPFAM" id="SSF55874">
    <property type="entry name" value="ATPase domain of HSP90 chaperone/DNA topoisomerase II/histidine kinase"/>
    <property type="match status" value="1"/>
</dbReference>
<accession>A0A7W6EN80</accession>
<evidence type="ECO:0000313" key="5">
    <source>
        <dbReference type="EMBL" id="MBB3836280.1"/>
    </source>
</evidence>
<name>A0A7W6EN80_9BACT</name>
<dbReference type="PANTHER" id="PTHR34220:SF7">
    <property type="entry name" value="SENSOR HISTIDINE KINASE YPDA"/>
    <property type="match status" value="1"/>
</dbReference>
<protein>
    <submittedName>
        <fullName evidence="5">Sensor histidine kinase YesM</fullName>
    </submittedName>
</protein>
<dbReference type="GO" id="GO:0000155">
    <property type="term" value="F:phosphorelay sensor kinase activity"/>
    <property type="evidence" value="ECO:0007669"/>
    <property type="project" value="InterPro"/>
</dbReference>
<feature type="transmembrane region" description="Helical" evidence="2">
    <location>
        <begin position="461"/>
        <end position="485"/>
    </location>
</feature>
<reference evidence="5 6" key="1">
    <citation type="submission" date="2020-08" db="EMBL/GenBank/DDBJ databases">
        <title>Genomic Encyclopedia of Type Strains, Phase IV (KMG-IV): sequencing the most valuable type-strain genomes for metagenomic binning, comparative biology and taxonomic classification.</title>
        <authorList>
            <person name="Goeker M."/>
        </authorList>
    </citation>
    <scope>NUCLEOTIDE SEQUENCE [LARGE SCALE GENOMIC DNA]</scope>
    <source>
        <strain evidence="5 6">DSM 17976</strain>
    </source>
</reference>
<feature type="transmembrane region" description="Helical" evidence="2">
    <location>
        <begin position="393"/>
        <end position="415"/>
    </location>
</feature>
<evidence type="ECO:0000313" key="6">
    <source>
        <dbReference type="Proteomes" id="UP000541352"/>
    </source>
</evidence>